<dbReference type="InterPro" id="IPR021099">
    <property type="entry name" value="PORR_domain"/>
</dbReference>
<evidence type="ECO:0000313" key="2">
    <source>
        <dbReference type="EMBL" id="KAJ1691776.1"/>
    </source>
</evidence>
<keyword evidence="3" id="KW-1185">Reference proteome</keyword>
<name>A0A9Q0CD97_9POAL</name>
<evidence type="ECO:0000313" key="3">
    <source>
        <dbReference type="Proteomes" id="UP001151287"/>
    </source>
</evidence>
<sequence>MPAGLFSQLSLLSKRHYRSTMRHSLLHSVSQSQLHSLLGLRHISSLRVPWRKDPALDAAIDRDKRHDLCHRVVREVLHEPNKCISLRYLEKRRERLRLNLRVRTFLDWYPNLLEVYSDRIKPNSSPVPFLRPSQSLLSFLSRESEIRSRNEPLVLAKLCKLLMISKDRAIPVEKILEVRRLFGFPEDLVSSLVPRYPELVRESNGHIHLVSWNESFAKSVIEQRADEESEVIGVRVRPNFSLKLPKGFNLKKEMREWVRDWLELPYVSPYSDASELSTASREMEKRNIAILHEFLSLTIQKRAPVPTIGKFCSEFRLSNAFSNAFTRHPGIFYVSLKGGIKTAMLREAYGGDGVLLERDPLLEVMERFAELADEGHREYVDGLKRDKQVLPRHIQMEKEIDRC</sequence>
<feature type="domain" description="PORR" evidence="1">
    <location>
        <begin position="52"/>
        <end position="376"/>
    </location>
</feature>
<dbReference type="Pfam" id="PF11955">
    <property type="entry name" value="PORR"/>
    <property type="match status" value="1"/>
</dbReference>
<reference evidence="2" key="1">
    <citation type="journal article" date="2022" name="Cell">
        <title>Repeat-based holocentromeres influence genome architecture and karyotype evolution.</title>
        <authorList>
            <person name="Hofstatter P.G."/>
            <person name="Thangavel G."/>
            <person name="Lux T."/>
            <person name="Neumann P."/>
            <person name="Vondrak T."/>
            <person name="Novak P."/>
            <person name="Zhang M."/>
            <person name="Costa L."/>
            <person name="Castellani M."/>
            <person name="Scott A."/>
            <person name="Toegelov H."/>
            <person name="Fuchs J."/>
            <person name="Mata-Sucre Y."/>
            <person name="Dias Y."/>
            <person name="Vanzela A.L.L."/>
            <person name="Huettel B."/>
            <person name="Almeida C.C.S."/>
            <person name="Simkova H."/>
            <person name="Souza G."/>
            <person name="Pedrosa-Harand A."/>
            <person name="Macas J."/>
            <person name="Mayer K.F.X."/>
            <person name="Houben A."/>
            <person name="Marques A."/>
        </authorList>
    </citation>
    <scope>NUCLEOTIDE SEQUENCE</scope>
    <source>
        <strain evidence="2">RhyBre1mFocal</strain>
    </source>
</reference>
<dbReference type="PANTHER" id="PTHR31476">
    <property type="entry name" value="PROTEIN WHAT'S THIS FACTOR 1 HOMOLOG, CHLOROPLASTIC"/>
    <property type="match status" value="1"/>
</dbReference>
<proteinExistence type="predicted"/>
<protein>
    <recommendedName>
        <fullName evidence="1">PORR domain-containing protein</fullName>
    </recommendedName>
</protein>
<dbReference type="GO" id="GO:0003723">
    <property type="term" value="F:RNA binding"/>
    <property type="evidence" value="ECO:0007669"/>
    <property type="project" value="InterPro"/>
</dbReference>
<comment type="caution">
    <text evidence="2">The sequence shown here is derived from an EMBL/GenBank/DDBJ whole genome shotgun (WGS) entry which is preliminary data.</text>
</comment>
<dbReference type="OrthoDB" id="1898154at2759"/>
<dbReference type="Proteomes" id="UP001151287">
    <property type="component" value="Unassembled WGS sequence"/>
</dbReference>
<dbReference type="AlphaFoldDB" id="A0A9Q0CD97"/>
<dbReference type="EMBL" id="JAMQYH010000004">
    <property type="protein sequence ID" value="KAJ1691776.1"/>
    <property type="molecule type" value="Genomic_DNA"/>
</dbReference>
<accession>A0A9Q0CD97</accession>
<gene>
    <name evidence="2" type="ORF">LUZ63_015931</name>
</gene>
<organism evidence="2 3">
    <name type="scientific">Rhynchospora breviuscula</name>
    <dbReference type="NCBI Taxonomy" id="2022672"/>
    <lineage>
        <taxon>Eukaryota</taxon>
        <taxon>Viridiplantae</taxon>
        <taxon>Streptophyta</taxon>
        <taxon>Embryophyta</taxon>
        <taxon>Tracheophyta</taxon>
        <taxon>Spermatophyta</taxon>
        <taxon>Magnoliopsida</taxon>
        <taxon>Liliopsida</taxon>
        <taxon>Poales</taxon>
        <taxon>Cyperaceae</taxon>
        <taxon>Cyperoideae</taxon>
        <taxon>Rhynchosporeae</taxon>
        <taxon>Rhynchospora</taxon>
    </lineage>
</organism>
<evidence type="ECO:0000259" key="1">
    <source>
        <dbReference type="Pfam" id="PF11955"/>
    </source>
</evidence>
<dbReference type="PANTHER" id="PTHR31476:SF3">
    <property type="entry name" value="UBIQUITIN CARBOXYL-TERMINAL HYDROLASE FAMILY PROTEIN"/>
    <property type="match status" value="1"/>
</dbReference>
<dbReference type="InterPro" id="IPR045040">
    <property type="entry name" value="PORR_fam"/>
</dbReference>